<dbReference type="PRINTS" id="PR00508">
    <property type="entry name" value="S21N4MTFRASE"/>
</dbReference>
<gene>
    <name evidence="4" type="ORF">S03H2_67773</name>
</gene>
<dbReference type="EMBL" id="BARU01044440">
    <property type="protein sequence ID" value="GAH77891.1"/>
    <property type="molecule type" value="Genomic_DNA"/>
</dbReference>
<organism evidence="4">
    <name type="scientific">marine sediment metagenome</name>
    <dbReference type="NCBI Taxonomy" id="412755"/>
    <lineage>
        <taxon>unclassified sequences</taxon>
        <taxon>metagenomes</taxon>
        <taxon>ecological metagenomes</taxon>
    </lineage>
</organism>
<dbReference type="AlphaFoldDB" id="X1I662"/>
<dbReference type="GO" id="GO:0032259">
    <property type="term" value="P:methylation"/>
    <property type="evidence" value="ECO:0007669"/>
    <property type="project" value="UniProtKB-KW"/>
</dbReference>
<dbReference type="InterPro" id="IPR001091">
    <property type="entry name" value="RM_Methyltransferase"/>
</dbReference>
<dbReference type="InterPro" id="IPR002941">
    <property type="entry name" value="DNA_methylase_N4/N6"/>
</dbReference>
<dbReference type="SUPFAM" id="SSF53335">
    <property type="entry name" value="S-adenosyl-L-methionine-dependent methyltransferases"/>
    <property type="match status" value="1"/>
</dbReference>
<sequence>MKPLKLGFYLATIGSREGDVILDPFGGSGWMAIAAKFLKRHYIIFETEKENVKIAKARLQAEKTLWD</sequence>
<evidence type="ECO:0000259" key="3">
    <source>
        <dbReference type="Pfam" id="PF01555"/>
    </source>
</evidence>
<dbReference type="Pfam" id="PF01555">
    <property type="entry name" value="N6_N4_Mtase"/>
    <property type="match status" value="1"/>
</dbReference>
<evidence type="ECO:0000256" key="1">
    <source>
        <dbReference type="ARBA" id="ARBA00022603"/>
    </source>
</evidence>
<keyword evidence="2" id="KW-0808">Transferase</keyword>
<name>X1I662_9ZZZZ</name>
<evidence type="ECO:0000256" key="2">
    <source>
        <dbReference type="ARBA" id="ARBA00022679"/>
    </source>
</evidence>
<feature type="domain" description="DNA methylase N-4/N-6" evidence="3">
    <location>
        <begin position="2"/>
        <end position="56"/>
    </location>
</feature>
<dbReference type="InterPro" id="IPR029063">
    <property type="entry name" value="SAM-dependent_MTases_sf"/>
</dbReference>
<keyword evidence="1" id="KW-0489">Methyltransferase</keyword>
<dbReference type="GO" id="GO:0003677">
    <property type="term" value="F:DNA binding"/>
    <property type="evidence" value="ECO:0007669"/>
    <property type="project" value="InterPro"/>
</dbReference>
<reference evidence="4" key="1">
    <citation type="journal article" date="2014" name="Front. Microbiol.">
        <title>High frequency of phylogenetically diverse reductive dehalogenase-homologous genes in deep subseafloor sedimentary metagenomes.</title>
        <authorList>
            <person name="Kawai M."/>
            <person name="Futagami T."/>
            <person name="Toyoda A."/>
            <person name="Takaki Y."/>
            <person name="Nishi S."/>
            <person name="Hori S."/>
            <person name="Arai W."/>
            <person name="Tsubouchi T."/>
            <person name="Morono Y."/>
            <person name="Uchiyama I."/>
            <person name="Ito T."/>
            <person name="Fujiyama A."/>
            <person name="Inagaki F."/>
            <person name="Takami H."/>
        </authorList>
    </citation>
    <scope>NUCLEOTIDE SEQUENCE</scope>
    <source>
        <strain evidence="4">Expedition CK06-06</strain>
    </source>
</reference>
<dbReference type="GO" id="GO:0008170">
    <property type="term" value="F:N-methyltransferase activity"/>
    <property type="evidence" value="ECO:0007669"/>
    <property type="project" value="InterPro"/>
</dbReference>
<accession>X1I662</accession>
<protein>
    <recommendedName>
        <fullName evidence="3">DNA methylase N-4/N-6 domain-containing protein</fullName>
    </recommendedName>
</protein>
<comment type="caution">
    <text evidence="4">The sequence shown here is derived from an EMBL/GenBank/DDBJ whole genome shotgun (WGS) entry which is preliminary data.</text>
</comment>
<proteinExistence type="predicted"/>
<evidence type="ECO:0000313" key="4">
    <source>
        <dbReference type="EMBL" id="GAH77891.1"/>
    </source>
</evidence>
<dbReference type="Gene3D" id="3.40.50.150">
    <property type="entry name" value="Vaccinia Virus protein VP39"/>
    <property type="match status" value="1"/>
</dbReference>